<comment type="subcellular location">
    <subcellularLocation>
        <location evidence="1 9">Secreted</location>
        <location evidence="1 9">Extracellular space</location>
        <location evidence="1 9">Extracellular matrix</location>
    </subcellularLocation>
</comment>
<dbReference type="GO" id="GO:0060070">
    <property type="term" value="P:canonical Wnt signaling pathway"/>
    <property type="evidence" value="ECO:0007669"/>
    <property type="project" value="TreeGrafter"/>
</dbReference>
<dbReference type="PROSITE" id="PS00246">
    <property type="entry name" value="WNT1"/>
    <property type="match status" value="1"/>
</dbReference>
<dbReference type="PRINTS" id="PR01349">
    <property type="entry name" value="WNTPROTEIN"/>
</dbReference>
<dbReference type="PANTHER" id="PTHR12027">
    <property type="entry name" value="WNT RELATED"/>
    <property type="match status" value="1"/>
</dbReference>
<keyword evidence="13" id="KW-1185">Reference proteome</keyword>
<organism evidence="12 13">
    <name type="scientific">Scylla paramamosain</name>
    <name type="common">Mud crab</name>
    <dbReference type="NCBI Taxonomy" id="85552"/>
    <lineage>
        <taxon>Eukaryota</taxon>
        <taxon>Metazoa</taxon>
        <taxon>Ecdysozoa</taxon>
        <taxon>Arthropoda</taxon>
        <taxon>Crustacea</taxon>
        <taxon>Multicrustacea</taxon>
        <taxon>Malacostraca</taxon>
        <taxon>Eumalacostraca</taxon>
        <taxon>Eucarida</taxon>
        <taxon>Decapoda</taxon>
        <taxon>Pleocyemata</taxon>
        <taxon>Brachyura</taxon>
        <taxon>Eubrachyura</taxon>
        <taxon>Portunoidea</taxon>
        <taxon>Portunidae</taxon>
        <taxon>Portuninae</taxon>
        <taxon>Scylla</taxon>
    </lineage>
</organism>
<keyword evidence="11" id="KW-0732">Signal</keyword>
<feature type="signal peptide" evidence="11">
    <location>
        <begin position="1"/>
        <end position="30"/>
    </location>
</feature>
<proteinExistence type="inferred from homology"/>
<dbReference type="EMBL" id="JARAKH010000015">
    <property type="protein sequence ID" value="KAK8396897.1"/>
    <property type="molecule type" value="Genomic_DNA"/>
</dbReference>
<evidence type="ECO:0000256" key="7">
    <source>
        <dbReference type="ARBA" id="ARBA00023157"/>
    </source>
</evidence>
<dbReference type="GO" id="GO:0045165">
    <property type="term" value="P:cell fate commitment"/>
    <property type="evidence" value="ECO:0007669"/>
    <property type="project" value="TreeGrafter"/>
</dbReference>
<dbReference type="Proteomes" id="UP001487740">
    <property type="component" value="Unassembled WGS sequence"/>
</dbReference>
<keyword evidence="7" id="KW-1015">Disulfide bond</keyword>
<dbReference type="AlphaFoldDB" id="A0AAW0U9Y6"/>
<dbReference type="InterPro" id="IPR018161">
    <property type="entry name" value="Wnt_CS"/>
</dbReference>
<keyword evidence="5" id="KW-0272">Extracellular matrix</keyword>
<evidence type="ECO:0000256" key="11">
    <source>
        <dbReference type="SAM" id="SignalP"/>
    </source>
</evidence>
<dbReference type="InterPro" id="IPR005817">
    <property type="entry name" value="Wnt"/>
</dbReference>
<feature type="compositionally biased region" description="Basic residues" evidence="10">
    <location>
        <begin position="285"/>
        <end position="297"/>
    </location>
</feature>
<evidence type="ECO:0000256" key="10">
    <source>
        <dbReference type="SAM" id="MobiDB-lite"/>
    </source>
</evidence>
<evidence type="ECO:0000256" key="1">
    <source>
        <dbReference type="ARBA" id="ARBA00004498"/>
    </source>
</evidence>
<dbReference type="GO" id="GO:0005615">
    <property type="term" value="C:extracellular space"/>
    <property type="evidence" value="ECO:0007669"/>
    <property type="project" value="TreeGrafter"/>
</dbReference>
<keyword evidence="6 9" id="KW-0879">Wnt signaling pathway</keyword>
<dbReference type="SMART" id="SM00097">
    <property type="entry name" value="WNT1"/>
    <property type="match status" value="1"/>
</dbReference>
<dbReference type="GO" id="GO:0030182">
    <property type="term" value="P:neuron differentiation"/>
    <property type="evidence" value="ECO:0007669"/>
    <property type="project" value="TreeGrafter"/>
</dbReference>
<comment type="similarity">
    <text evidence="2 9">Belongs to the Wnt family.</text>
</comment>
<sequence length="398" mass="45784">MRFGGRGRAGACHLLPWAALLLLCAAATTAERKRREPKWWRIAKIEDPSNLISNHIKSNYLGDHDLDPAIRLILRRKQRRLLRDNPGALVAVAKGARAAVHECQHQFRNRRWNCSTTVFTRRKTLFGKIVTKACREVAFLFALTSAAVTHTVTRACTEGTIDSCNCDYRAKGPKGLDWEWGGCSDNIDFGSKFSRLFVDAGMKGRDPRFSIDLHNNEVGRLHVRDNMRKECKCHGMSGSCTVKTCWWRLPYFRRVGDVLKDRFDGASRVLIRSQGNTRTPNARRPNMRRKNKRRKRKSYRLFRPYNPDHKPPSKKDLVYLEESPDFCVRNRKLGIIGTRGRECNRTSIGLDGCDLMCCGREHHTQVVEVEERCSCTFQWCCVVKCKTCKYMRTVHTCS</sequence>
<comment type="caution">
    <text evidence="12">The sequence shown here is derived from an EMBL/GenBank/DDBJ whole genome shotgun (WGS) entry which is preliminary data.</text>
</comment>
<evidence type="ECO:0000256" key="6">
    <source>
        <dbReference type="ARBA" id="ARBA00022687"/>
    </source>
</evidence>
<evidence type="ECO:0000256" key="3">
    <source>
        <dbReference type="ARBA" id="ARBA00022473"/>
    </source>
</evidence>
<evidence type="ECO:0000256" key="8">
    <source>
        <dbReference type="ARBA" id="ARBA00023288"/>
    </source>
</evidence>
<dbReference type="PANTHER" id="PTHR12027:SF91">
    <property type="entry name" value="PROTO-ONCOGENE WNT-1"/>
    <property type="match status" value="1"/>
</dbReference>
<dbReference type="GO" id="GO:0005109">
    <property type="term" value="F:frizzled binding"/>
    <property type="evidence" value="ECO:0007669"/>
    <property type="project" value="TreeGrafter"/>
</dbReference>
<dbReference type="GO" id="GO:0005125">
    <property type="term" value="F:cytokine activity"/>
    <property type="evidence" value="ECO:0007669"/>
    <property type="project" value="TreeGrafter"/>
</dbReference>
<gene>
    <name evidence="12" type="ORF">O3P69_005110</name>
</gene>
<dbReference type="GO" id="GO:0007517">
    <property type="term" value="P:muscle organ development"/>
    <property type="evidence" value="ECO:0007669"/>
    <property type="project" value="UniProtKB-ARBA"/>
</dbReference>
<evidence type="ECO:0000256" key="2">
    <source>
        <dbReference type="ARBA" id="ARBA00005683"/>
    </source>
</evidence>
<keyword evidence="8" id="KW-0449">Lipoprotein</keyword>
<dbReference type="GO" id="GO:0000902">
    <property type="term" value="P:cell morphogenesis"/>
    <property type="evidence" value="ECO:0007669"/>
    <property type="project" value="UniProtKB-ARBA"/>
</dbReference>
<reference evidence="12 13" key="1">
    <citation type="submission" date="2023-03" db="EMBL/GenBank/DDBJ databases">
        <title>High-quality genome of Scylla paramamosain provides insights in environmental adaptation.</title>
        <authorList>
            <person name="Zhang L."/>
        </authorList>
    </citation>
    <scope>NUCLEOTIDE SEQUENCE [LARGE SCALE GENOMIC DNA]</scope>
    <source>
        <strain evidence="12">LZ_2023a</strain>
        <tissue evidence="12">Muscle</tissue>
    </source>
</reference>
<protein>
    <recommendedName>
        <fullName evidence="9">Protein Wnt</fullName>
    </recommendedName>
</protein>
<evidence type="ECO:0000313" key="13">
    <source>
        <dbReference type="Proteomes" id="UP001487740"/>
    </source>
</evidence>
<evidence type="ECO:0000256" key="5">
    <source>
        <dbReference type="ARBA" id="ARBA00022530"/>
    </source>
</evidence>
<feature type="chain" id="PRO_5043541903" description="Protein Wnt" evidence="11">
    <location>
        <begin position="31"/>
        <end position="398"/>
    </location>
</feature>
<name>A0AAW0U9Y6_SCYPA</name>
<evidence type="ECO:0000256" key="4">
    <source>
        <dbReference type="ARBA" id="ARBA00022525"/>
    </source>
</evidence>
<dbReference type="FunFam" id="3.30.2460.20:FF:000001">
    <property type="entry name" value="Wnt homolog"/>
    <property type="match status" value="1"/>
</dbReference>
<dbReference type="Gene3D" id="3.30.2460.20">
    <property type="match status" value="1"/>
</dbReference>
<keyword evidence="4" id="KW-0964">Secreted</keyword>
<evidence type="ECO:0000256" key="9">
    <source>
        <dbReference type="RuleBase" id="RU003500"/>
    </source>
</evidence>
<evidence type="ECO:0000313" key="12">
    <source>
        <dbReference type="EMBL" id="KAK8396897.1"/>
    </source>
</evidence>
<dbReference type="InterPro" id="IPR043158">
    <property type="entry name" value="Wnt_C"/>
</dbReference>
<dbReference type="Pfam" id="PF00110">
    <property type="entry name" value="wnt"/>
    <property type="match status" value="1"/>
</dbReference>
<feature type="region of interest" description="Disordered" evidence="10">
    <location>
        <begin position="272"/>
        <end position="297"/>
    </location>
</feature>
<accession>A0AAW0U9Y6</accession>
<comment type="function">
    <text evidence="9">Ligand for members of the frizzled family of seven transmembrane receptors.</text>
</comment>
<keyword evidence="3 9" id="KW-0217">Developmental protein</keyword>